<evidence type="ECO:0000313" key="2">
    <source>
        <dbReference type="EMBL" id="MBZ6000162.1"/>
    </source>
</evidence>
<dbReference type="InterPro" id="IPR003593">
    <property type="entry name" value="AAA+_ATPase"/>
</dbReference>
<name>A0ABS7V5F3_LEUGE</name>
<dbReference type="EMBL" id="JAHBFX010000009">
    <property type="protein sequence ID" value="MBZ6000162.1"/>
    <property type="molecule type" value="Genomic_DNA"/>
</dbReference>
<evidence type="ECO:0000313" key="3">
    <source>
        <dbReference type="Proteomes" id="UP000705994"/>
    </source>
</evidence>
<dbReference type="SMART" id="SM00382">
    <property type="entry name" value="AAA"/>
    <property type="match status" value="1"/>
</dbReference>
<sequence length="554" mass="62231">MTIDSFYQEINKSNFYLGMISQVYRENAYIQVENLSLLNHRNIQLEALIPNTINYFVVIDSIQGLFVGEVYQSRVNSSDSVHTAMQSGKKDNVFPEIGIEILGILNGNKLTSAGFKTVGIMDKVYVANQFLIKTFVNSIELNEYPVKNSKGEIKIDESGKIVYQNKLTNIAKLNEVDSNYLSLKPNTLFDRHLLVIGTTNSGKSTSALSVLDKLVLSGKKVLVIDPTGEYCDSFSDDEAEKLLLGENAFISTEDIDDLFWVNFFNLSDSEDSGKAAVLANAISSLRFQNSIGETGVLIKEHQSVSSLQPKINSVTSRKFDFNLLTEQIKHEAVKQKLSKEKGGYCFERDGNLYNASIWLIKKVGYFLKSSLVNDFFVTNTSDDNLFDKIDYFTSDENKKSLYINTSKVSKSGSAGASIINLITNHVLESKVSATPFVLFIDEVHRYTRVYEEDGGLVSIAREGRKKGIFLFLTTQSPKDVPKIILGQVGTFIIHRITHYEELRAIENLLQPSTLSQIRKLAQGESVITSINLLKDLHVYFEKTNRIHYNETPLL</sequence>
<gene>
    <name evidence="2" type="ORF">KIJ07_07075</name>
</gene>
<dbReference type="PANTHER" id="PTHR42957:SF1">
    <property type="entry name" value="HELICASE MJ1565-RELATED"/>
    <property type="match status" value="1"/>
</dbReference>
<feature type="domain" description="AAA+ ATPase" evidence="1">
    <location>
        <begin position="189"/>
        <end position="506"/>
    </location>
</feature>
<proteinExistence type="predicted"/>
<dbReference type="Gene3D" id="3.40.50.300">
    <property type="entry name" value="P-loop containing nucleotide triphosphate hydrolases"/>
    <property type="match status" value="2"/>
</dbReference>
<dbReference type="GO" id="GO:0005524">
    <property type="term" value="F:ATP binding"/>
    <property type="evidence" value="ECO:0007669"/>
    <property type="project" value="UniProtKB-KW"/>
</dbReference>
<dbReference type="InterPro" id="IPR027417">
    <property type="entry name" value="P-loop_NTPase"/>
</dbReference>
<dbReference type="RefSeq" id="WP_224155139.1">
    <property type="nucleotide sequence ID" value="NZ_JAHBFR010000001.1"/>
</dbReference>
<dbReference type="InterPro" id="IPR008571">
    <property type="entry name" value="HerA-like"/>
</dbReference>
<dbReference type="Proteomes" id="UP000705994">
    <property type="component" value="Unassembled WGS sequence"/>
</dbReference>
<protein>
    <submittedName>
        <fullName evidence="2">ATP-binding protein</fullName>
    </submittedName>
</protein>
<dbReference type="Pfam" id="PF01935">
    <property type="entry name" value="DUF87"/>
    <property type="match status" value="1"/>
</dbReference>
<comment type="caution">
    <text evidence="2">The sequence shown here is derived from an EMBL/GenBank/DDBJ whole genome shotgun (WGS) entry which is preliminary data.</text>
</comment>
<dbReference type="InterPro" id="IPR002789">
    <property type="entry name" value="HerA_central"/>
</dbReference>
<reference evidence="2 3" key="1">
    <citation type="submission" date="2021-05" db="EMBL/GenBank/DDBJ databases">
        <title>Pangenome of Leuconostoc gelidum warrants species status for Leuconostoc gelidum subsp. gasicomitatum.</title>
        <authorList>
            <person name="Johansson P."/>
            <person name="Sade E."/>
            <person name="Hultman J."/>
            <person name="Auvinen P."/>
            <person name="Bjorkroth J."/>
        </authorList>
    </citation>
    <scope>NUCLEOTIDE SEQUENCE [LARGE SCALE GENOMIC DNA]</scope>
    <source>
        <strain evidence="2 3">AMKR21</strain>
    </source>
</reference>
<organism evidence="2 3">
    <name type="scientific">Leuconostoc gelidum subsp. gelidum</name>
    <dbReference type="NCBI Taxonomy" id="1607839"/>
    <lineage>
        <taxon>Bacteria</taxon>
        <taxon>Bacillati</taxon>
        <taxon>Bacillota</taxon>
        <taxon>Bacilli</taxon>
        <taxon>Lactobacillales</taxon>
        <taxon>Lactobacillaceae</taxon>
        <taxon>Leuconostoc</taxon>
        <taxon>Leuconostoc gelidum group</taxon>
    </lineage>
</organism>
<keyword evidence="2" id="KW-0067">ATP-binding</keyword>
<keyword evidence="2" id="KW-0547">Nucleotide-binding</keyword>
<dbReference type="PANTHER" id="PTHR42957">
    <property type="entry name" value="HELICASE MJ1565-RELATED"/>
    <property type="match status" value="1"/>
</dbReference>
<evidence type="ECO:0000259" key="1">
    <source>
        <dbReference type="SMART" id="SM00382"/>
    </source>
</evidence>
<accession>A0ABS7V5F3</accession>
<dbReference type="SUPFAM" id="SSF52540">
    <property type="entry name" value="P-loop containing nucleoside triphosphate hydrolases"/>
    <property type="match status" value="1"/>
</dbReference>
<keyword evidence="3" id="KW-1185">Reference proteome</keyword>